<keyword evidence="12 14" id="KW-0472">Membrane</keyword>
<feature type="transmembrane region" description="Helical" evidence="14">
    <location>
        <begin position="6"/>
        <end position="25"/>
    </location>
</feature>
<evidence type="ECO:0000256" key="7">
    <source>
        <dbReference type="ARBA" id="ARBA00022824"/>
    </source>
</evidence>
<dbReference type="EMBL" id="OU898283">
    <property type="protein sequence ID" value="CAG9838973.1"/>
    <property type="molecule type" value="Genomic_DNA"/>
</dbReference>
<evidence type="ECO:0000256" key="6">
    <source>
        <dbReference type="ARBA" id="ARBA00022723"/>
    </source>
</evidence>
<comment type="cofactor">
    <cofactor evidence="1 13">
        <name>heme</name>
        <dbReference type="ChEBI" id="CHEBI:30413"/>
    </cofactor>
</comment>
<name>A0A9N9T558_DIABA</name>
<keyword evidence="14" id="KW-1133">Transmembrane helix</keyword>
<dbReference type="InterPro" id="IPR050476">
    <property type="entry name" value="Insect_CytP450_Detox"/>
</dbReference>
<dbReference type="GO" id="GO:0004497">
    <property type="term" value="F:monooxygenase activity"/>
    <property type="evidence" value="ECO:0007669"/>
    <property type="project" value="UniProtKB-KW"/>
</dbReference>
<keyword evidence="16" id="KW-1185">Reference proteome</keyword>
<evidence type="ECO:0000256" key="2">
    <source>
        <dbReference type="ARBA" id="ARBA00004174"/>
    </source>
</evidence>
<dbReference type="InterPro" id="IPR002401">
    <property type="entry name" value="Cyt_P450_E_grp-I"/>
</dbReference>
<keyword evidence="10 13" id="KW-0408">Iron</keyword>
<evidence type="ECO:0000256" key="4">
    <source>
        <dbReference type="ARBA" id="ARBA00010617"/>
    </source>
</evidence>
<dbReference type="Proteomes" id="UP001153709">
    <property type="component" value="Chromosome 8"/>
</dbReference>
<evidence type="ECO:0000313" key="16">
    <source>
        <dbReference type="Proteomes" id="UP001153709"/>
    </source>
</evidence>
<evidence type="ECO:0000256" key="14">
    <source>
        <dbReference type="SAM" id="Phobius"/>
    </source>
</evidence>
<keyword evidence="8" id="KW-0492">Microsome</keyword>
<dbReference type="FunFam" id="1.10.630.10:FF:000182">
    <property type="entry name" value="Cytochrome P450 3A4"/>
    <property type="match status" value="1"/>
</dbReference>
<evidence type="ECO:0000256" key="9">
    <source>
        <dbReference type="ARBA" id="ARBA00023002"/>
    </source>
</evidence>
<accession>A0A9N9T558</accession>
<dbReference type="GO" id="GO:0005789">
    <property type="term" value="C:endoplasmic reticulum membrane"/>
    <property type="evidence" value="ECO:0007669"/>
    <property type="project" value="UniProtKB-SubCell"/>
</dbReference>
<dbReference type="GO" id="GO:0020037">
    <property type="term" value="F:heme binding"/>
    <property type="evidence" value="ECO:0007669"/>
    <property type="project" value="InterPro"/>
</dbReference>
<keyword evidence="6 13" id="KW-0479">Metal-binding</keyword>
<dbReference type="AlphaFoldDB" id="A0A9N9T558"/>
<dbReference type="PANTHER" id="PTHR24292">
    <property type="entry name" value="CYTOCHROME P450"/>
    <property type="match status" value="1"/>
</dbReference>
<evidence type="ECO:0000256" key="12">
    <source>
        <dbReference type="ARBA" id="ARBA00023136"/>
    </source>
</evidence>
<keyword evidence="14" id="KW-0812">Transmembrane</keyword>
<evidence type="ECO:0000256" key="3">
    <source>
        <dbReference type="ARBA" id="ARBA00004406"/>
    </source>
</evidence>
<dbReference type="Pfam" id="PF00067">
    <property type="entry name" value="p450"/>
    <property type="match status" value="1"/>
</dbReference>
<dbReference type="GO" id="GO:0005506">
    <property type="term" value="F:iron ion binding"/>
    <property type="evidence" value="ECO:0007669"/>
    <property type="project" value="InterPro"/>
</dbReference>
<dbReference type="InterPro" id="IPR036396">
    <property type="entry name" value="Cyt_P450_sf"/>
</dbReference>
<evidence type="ECO:0000256" key="8">
    <source>
        <dbReference type="ARBA" id="ARBA00022848"/>
    </source>
</evidence>
<reference evidence="15" key="1">
    <citation type="submission" date="2022-01" db="EMBL/GenBank/DDBJ databases">
        <authorList>
            <person name="King R."/>
        </authorList>
    </citation>
    <scope>NUCLEOTIDE SEQUENCE</scope>
</reference>
<evidence type="ECO:0000256" key="1">
    <source>
        <dbReference type="ARBA" id="ARBA00001971"/>
    </source>
</evidence>
<dbReference type="GO" id="GO:0016705">
    <property type="term" value="F:oxidoreductase activity, acting on paired donors, with incorporation or reduction of molecular oxygen"/>
    <property type="evidence" value="ECO:0007669"/>
    <property type="project" value="InterPro"/>
</dbReference>
<organism evidence="15 16">
    <name type="scientific">Diabrotica balteata</name>
    <name type="common">Banded cucumber beetle</name>
    <dbReference type="NCBI Taxonomy" id="107213"/>
    <lineage>
        <taxon>Eukaryota</taxon>
        <taxon>Metazoa</taxon>
        <taxon>Ecdysozoa</taxon>
        <taxon>Arthropoda</taxon>
        <taxon>Hexapoda</taxon>
        <taxon>Insecta</taxon>
        <taxon>Pterygota</taxon>
        <taxon>Neoptera</taxon>
        <taxon>Endopterygota</taxon>
        <taxon>Coleoptera</taxon>
        <taxon>Polyphaga</taxon>
        <taxon>Cucujiformia</taxon>
        <taxon>Chrysomeloidea</taxon>
        <taxon>Chrysomelidae</taxon>
        <taxon>Galerucinae</taxon>
        <taxon>Diabroticina</taxon>
        <taxon>Diabroticites</taxon>
        <taxon>Diabrotica</taxon>
    </lineage>
</organism>
<feature type="non-terminal residue" evidence="15">
    <location>
        <position position="442"/>
    </location>
</feature>
<proteinExistence type="inferred from homology"/>
<keyword evidence="5 13" id="KW-0349">Heme</keyword>
<keyword evidence="7" id="KW-0256">Endoplasmic reticulum</keyword>
<dbReference type="Gene3D" id="1.10.630.10">
    <property type="entry name" value="Cytochrome P450"/>
    <property type="match status" value="1"/>
</dbReference>
<evidence type="ECO:0000256" key="11">
    <source>
        <dbReference type="ARBA" id="ARBA00023033"/>
    </source>
</evidence>
<dbReference type="OrthoDB" id="2789670at2759"/>
<keyword evidence="9" id="KW-0560">Oxidoreductase</keyword>
<evidence type="ECO:0000256" key="10">
    <source>
        <dbReference type="ARBA" id="ARBA00023004"/>
    </source>
</evidence>
<evidence type="ECO:0000313" key="15">
    <source>
        <dbReference type="EMBL" id="CAG9838973.1"/>
    </source>
</evidence>
<feature type="non-terminal residue" evidence="15">
    <location>
        <position position="1"/>
    </location>
</feature>
<dbReference type="CDD" id="cd11056">
    <property type="entry name" value="CYP6-like"/>
    <property type="match status" value="1"/>
</dbReference>
<dbReference type="SUPFAM" id="SSF48264">
    <property type="entry name" value="Cytochrome P450"/>
    <property type="match status" value="1"/>
</dbReference>
<sequence>MLLTSTWNISILLLITALYALYKYFTRNFNYWKKRGIFYIKPLPFFGNFFDTFTFKSTIAHGLKAIYDKGEGDYVGAFVFDTPVLIVRSPKLVEHVLIKDFSYFRDRSLASPKHNPIMANFMLFQRYSDWRKTRTKITSIFSSNKIKGMFNTARPINDDMYTFIRKQDRVIEVKDLSRRYSTEVVSRCYFGMGGRCFEKGRSEVQNIAKRVFEFSARNAIVQGLYVFKPEWVELFKLDFMKRNDQDFMLDAFMDVVNERKKVKANNGKSFDYIDIILEIQNSPNNSDKIGMTEVMSNTLQFFIAGTETMSSAQSFCLYELAIHPEIQDKARKEIKKIADKYGGLTYEAINDMEYLHLCVLETLRKYVSLQIIDRKAVEDYRIPGSDVVIEKGTIVYIPFYAIHQDEKYYPDPTRYNPDRFLNKSNVEGINFLPFGAGPRACL</sequence>
<keyword evidence="11" id="KW-0503">Monooxygenase</keyword>
<dbReference type="PRINTS" id="PR00463">
    <property type="entry name" value="EP450I"/>
</dbReference>
<comment type="subcellular location">
    <subcellularLocation>
        <location evidence="3">Endoplasmic reticulum membrane</location>
        <topology evidence="3">Peripheral membrane protein</topology>
    </subcellularLocation>
    <subcellularLocation>
        <location evidence="2">Microsome membrane</location>
        <topology evidence="2">Peripheral membrane protein</topology>
    </subcellularLocation>
</comment>
<feature type="binding site" description="axial binding residue" evidence="13">
    <location>
        <position position="441"/>
    </location>
    <ligand>
        <name>heme</name>
        <dbReference type="ChEBI" id="CHEBI:30413"/>
    </ligand>
    <ligandPart>
        <name>Fe</name>
        <dbReference type="ChEBI" id="CHEBI:18248"/>
    </ligandPart>
</feature>
<comment type="similarity">
    <text evidence="4">Belongs to the cytochrome P450 family.</text>
</comment>
<dbReference type="PANTHER" id="PTHR24292:SF45">
    <property type="entry name" value="CYTOCHROME P450 6G1-RELATED"/>
    <property type="match status" value="1"/>
</dbReference>
<evidence type="ECO:0000256" key="5">
    <source>
        <dbReference type="ARBA" id="ARBA00022617"/>
    </source>
</evidence>
<protein>
    <recommendedName>
        <fullName evidence="17">Cytochrome P450</fullName>
    </recommendedName>
</protein>
<dbReference type="InterPro" id="IPR001128">
    <property type="entry name" value="Cyt_P450"/>
</dbReference>
<evidence type="ECO:0000256" key="13">
    <source>
        <dbReference type="PIRSR" id="PIRSR602401-1"/>
    </source>
</evidence>
<gene>
    <name evidence="15" type="ORF">DIABBA_LOCUS11783</name>
</gene>
<evidence type="ECO:0008006" key="17">
    <source>
        <dbReference type="Google" id="ProtNLM"/>
    </source>
</evidence>